<evidence type="ECO:0000256" key="6">
    <source>
        <dbReference type="PIRSR" id="PIRSR606285-1"/>
    </source>
</evidence>
<accession>A0A1Y2AWF7</accession>
<gene>
    <name evidence="10" type="ORF">BCR39DRAFT_540015</name>
</gene>
<dbReference type="InterPro" id="IPR006285">
    <property type="entry name" value="Atg7"/>
</dbReference>
<evidence type="ECO:0000259" key="9">
    <source>
        <dbReference type="Pfam" id="PF16420"/>
    </source>
</evidence>
<keyword evidence="3 7" id="KW-0813">Transport</keyword>
<evidence type="ECO:0000256" key="4">
    <source>
        <dbReference type="ARBA" id="ARBA00022927"/>
    </source>
</evidence>
<dbReference type="Pfam" id="PF16420">
    <property type="entry name" value="ATG7_N"/>
    <property type="match status" value="1"/>
</dbReference>
<comment type="caution">
    <text evidence="10">The sequence shown here is derived from an EMBL/GenBank/DDBJ whole genome shotgun (WGS) entry which is preliminary data.</text>
</comment>
<feature type="active site" description="Glycyl thioester intermediate" evidence="6">
    <location>
        <position position="525"/>
    </location>
</feature>
<dbReference type="GO" id="GO:0015031">
    <property type="term" value="P:protein transport"/>
    <property type="evidence" value="ECO:0007669"/>
    <property type="project" value="UniProtKB-UniRule"/>
</dbReference>
<dbReference type="GO" id="GO:0019778">
    <property type="term" value="F:Atg12 activating enzyme activity"/>
    <property type="evidence" value="ECO:0007669"/>
    <property type="project" value="TreeGrafter"/>
</dbReference>
<evidence type="ECO:0000259" key="8">
    <source>
        <dbReference type="Pfam" id="PF00899"/>
    </source>
</evidence>
<dbReference type="GO" id="GO:0000045">
    <property type="term" value="P:autophagosome assembly"/>
    <property type="evidence" value="ECO:0007669"/>
    <property type="project" value="TreeGrafter"/>
</dbReference>
<dbReference type="Gene3D" id="3.40.140.70">
    <property type="entry name" value="Ubiquitin-like modifier-activating enzyme ATG7 N-terminal domain"/>
    <property type="match status" value="1"/>
</dbReference>
<dbReference type="SUPFAM" id="SSF69572">
    <property type="entry name" value="Activating enzymes of the ubiquitin-like proteins"/>
    <property type="match status" value="1"/>
</dbReference>
<dbReference type="FunCoup" id="A0A1Y2AWF7">
    <property type="interactions" value="329"/>
</dbReference>
<comment type="function">
    <text evidence="7">E1-like activating enzyme involved in the 2 ubiquitin-like systems required for cytoplasm to vacuole transport (Cvt) and autophagy. Activates ATG12 for its conjugation with ATG5 and ATG8 for its conjugation with phosphatidylethanolamine. Both systems are needed for the ATG8 association to Cvt vesicles and autophagosomes membranes. Autophagy is essential for maintenance of amino acid levels and protein synthesis under nitrogen starvation. Required for selective autophagic degradation of the nucleus (nucleophagy) as well as for mitophagy which contributes to regulate mitochondrial quantity and quality by eliminating the mitochondria to a basal level to fulfill cellular energy requirements and preventing excess ROS production.</text>
</comment>
<dbReference type="InterPro" id="IPR045886">
    <property type="entry name" value="ThiF/MoeB/HesA"/>
</dbReference>
<dbReference type="STRING" id="71784.A0A1Y2AWF7"/>
<dbReference type="FunFam" id="3.40.50.720:FF:000243">
    <property type="entry name" value="Ubiquitin-like modifier-activating enzyme ATG7"/>
    <property type="match status" value="1"/>
</dbReference>
<evidence type="ECO:0000256" key="2">
    <source>
        <dbReference type="ARBA" id="ARBA00017647"/>
    </source>
</evidence>
<dbReference type="GO" id="GO:0000422">
    <property type="term" value="P:autophagy of mitochondrion"/>
    <property type="evidence" value="ECO:0007669"/>
    <property type="project" value="TreeGrafter"/>
</dbReference>
<dbReference type="Proteomes" id="UP000193986">
    <property type="component" value="Unassembled WGS sequence"/>
</dbReference>
<evidence type="ECO:0000313" key="10">
    <source>
        <dbReference type="EMBL" id="ORY26898.1"/>
    </source>
</evidence>
<evidence type="ECO:0000256" key="5">
    <source>
        <dbReference type="ARBA" id="ARBA00023006"/>
    </source>
</evidence>
<keyword evidence="7" id="KW-0833">Ubl conjugation pathway</keyword>
<organism evidence="10 11">
    <name type="scientific">Naematelia encephala</name>
    <dbReference type="NCBI Taxonomy" id="71784"/>
    <lineage>
        <taxon>Eukaryota</taxon>
        <taxon>Fungi</taxon>
        <taxon>Dikarya</taxon>
        <taxon>Basidiomycota</taxon>
        <taxon>Agaricomycotina</taxon>
        <taxon>Tremellomycetes</taxon>
        <taxon>Tremellales</taxon>
        <taxon>Naemateliaceae</taxon>
        <taxon>Naematelia</taxon>
    </lineage>
</organism>
<dbReference type="InterPro" id="IPR032197">
    <property type="entry name" value="Atg7_N"/>
</dbReference>
<dbReference type="NCBIfam" id="TIGR01381">
    <property type="entry name" value="E1_like_apg7"/>
    <property type="match status" value="1"/>
</dbReference>
<feature type="domain" description="Ubiquitin-like modifier-activating enzyme Atg7 N-terminal" evidence="9">
    <location>
        <begin position="4"/>
        <end position="303"/>
    </location>
</feature>
<reference evidence="10 11" key="1">
    <citation type="submission" date="2016-07" db="EMBL/GenBank/DDBJ databases">
        <title>Pervasive Adenine N6-methylation of Active Genes in Fungi.</title>
        <authorList>
            <consortium name="DOE Joint Genome Institute"/>
            <person name="Mondo S.J."/>
            <person name="Dannebaum R.O."/>
            <person name="Kuo R.C."/>
            <person name="Labutti K."/>
            <person name="Haridas S."/>
            <person name="Kuo A."/>
            <person name="Salamov A."/>
            <person name="Ahrendt S.R."/>
            <person name="Lipzen A."/>
            <person name="Sullivan W."/>
            <person name="Andreopoulos W.B."/>
            <person name="Clum A."/>
            <person name="Lindquist E."/>
            <person name="Daum C."/>
            <person name="Ramamoorthy G.K."/>
            <person name="Gryganskyi A."/>
            <person name="Culley D."/>
            <person name="Magnuson J.K."/>
            <person name="James T.Y."/>
            <person name="O'Malley M.A."/>
            <person name="Stajich J.E."/>
            <person name="Spatafora J.W."/>
            <person name="Visel A."/>
            <person name="Grigoriev I.V."/>
        </authorList>
    </citation>
    <scope>NUCLEOTIDE SEQUENCE [LARGE SCALE GENOMIC DNA]</scope>
    <source>
        <strain evidence="10 11">68-887.2</strain>
    </source>
</reference>
<dbReference type="PANTHER" id="PTHR10953">
    <property type="entry name" value="UBIQUITIN-ACTIVATING ENZYME E1"/>
    <property type="match status" value="1"/>
</dbReference>
<keyword evidence="11" id="KW-1185">Reference proteome</keyword>
<dbReference type="GO" id="GO:0000407">
    <property type="term" value="C:phagophore assembly site"/>
    <property type="evidence" value="ECO:0007669"/>
    <property type="project" value="UniProtKB-SubCell"/>
</dbReference>
<dbReference type="Gene3D" id="3.40.50.720">
    <property type="entry name" value="NAD(P)-binding Rossmann-like Domain"/>
    <property type="match status" value="1"/>
</dbReference>
<evidence type="ECO:0000256" key="7">
    <source>
        <dbReference type="RuleBase" id="RU366022"/>
    </source>
</evidence>
<dbReference type="GO" id="GO:0019779">
    <property type="term" value="F:Atg8 activating enzyme activity"/>
    <property type="evidence" value="ECO:0007669"/>
    <property type="project" value="TreeGrafter"/>
</dbReference>
<keyword evidence="7" id="KW-0963">Cytoplasm</keyword>
<protein>
    <recommendedName>
        <fullName evidence="2 7">Ubiquitin-like modifier-activating enzyme ATG7</fullName>
    </recommendedName>
    <alternativeName>
        <fullName evidence="7">Autophagy-related protein 7</fullName>
    </alternativeName>
</protein>
<evidence type="ECO:0000313" key="11">
    <source>
        <dbReference type="Proteomes" id="UP000193986"/>
    </source>
</evidence>
<dbReference type="Pfam" id="PF00899">
    <property type="entry name" value="ThiF"/>
    <property type="match status" value="1"/>
</dbReference>
<dbReference type="Gene3D" id="3.40.140.100">
    <property type="entry name" value="Ubiquitin-like modifier-activating enzyme ATG7 C-terminal domain"/>
    <property type="match status" value="1"/>
</dbReference>
<comment type="subunit">
    <text evidence="7">Homodimer.</text>
</comment>
<dbReference type="PANTHER" id="PTHR10953:SF3">
    <property type="entry name" value="UBIQUITIN-LIKE MODIFIER-ACTIVATING ENZYME ATG7"/>
    <property type="match status" value="1"/>
</dbReference>
<dbReference type="InterPro" id="IPR000594">
    <property type="entry name" value="ThiF_NAD_FAD-bd"/>
</dbReference>
<comment type="subcellular location">
    <subcellularLocation>
        <location evidence="7">Cytoplasm</location>
    </subcellularLocation>
    <subcellularLocation>
        <location evidence="7">Preautophagosomal structure</location>
    </subcellularLocation>
</comment>
<dbReference type="OrthoDB" id="338614at2759"/>
<dbReference type="InParanoid" id="A0A1Y2AWF7"/>
<dbReference type="GO" id="GO:0032446">
    <property type="term" value="P:protein modification by small protein conjugation"/>
    <property type="evidence" value="ECO:0007669"/>
    <property type="project" value="TreeGrafter"/>
</dbReference>
<dbReference type="EMBL" id="MCFC01000043">
    <property type="protein sequence ID" value="ORY26898.1"/>
    <property type="molecule type" value="Genomic_DNA"/>
</dbReference>
<dbReference type="InterPro" id="IPR035985">
    <property type="entry name" value="Ubiquitin-activating_enz"/>
</dbReference>
<dbReference type="InterPro" id="IPR042523">
    <property type="entry name" value="Atg7_N_2"/>
</dbReference>
<dbReference type="InterPro" id="IPR042522">
    <property type="entry name" value="Atg7_N_1"/>
</dbReference>
<evidence type="ECO:0000256" key="1">
    <source>
        <dbReference type="ARBA" id="ARBA00010931"/>
    </source>
</evidence>
<evidence type="ECO:0000256" key="3">
    <source>
        <dbReference type="ARBA" id="ARBA00022448"/>
    </source>
</evidence>
<keyword evidence="4 7" id="KW-0653">Protein transport</keyword>
<name>A0A1Y2AWF7_9TREE</name>
<keyword evidence="5 7" id="KW-0072">Autophagy</keyword>
<sequence>MAPLQFQPLSSQPTPSFWSALNSLKLDKLKLDDSEQPMEAWLEESREIHDREKGGTIGVSGSVGLGSGAFGQESGERPPAGSVELKGVFKNYNTIEEFKATETKKEIFNSVADSILASFETNAPQLDTFLLVTFADLKKYIYHYWFAFPAVVSKPAWEIEEGGLVAAEDQLVAEARKLADDLSNRSGALLVRGPAGQRTAAPVKDATAFFEGVPSSERIVAFHDPSHLPDAPGWPVRNVLFYLASKHGLSDVTILCLRSGSSSRIGRVSLPGPLSAEKPTFVGWERNKIGKLGSRVADLGPMMDPARLADQAVDLNLKLMRWRIMPSLQLEKVAATKCLLLGAGTLGCYVARALMGWGIRNITFVDSAKVSYSNPVRQPLFDFEDCLDGGKPKAQCAADRLKKIFPGVNAQAHAFTIPMPGHPVPSTGTEATKADVAKLESLIAEHDAVFLLMDSRESRWLPTVIGASLGKIIINAALGYDSYLVMRHGAGPDQQDGGKRLGCYYCNDIVAPADSLSDRTLDQMCTVTRPGIAPIASASAVELLVSLVQHPLGINAPAETASSAEQEPSKGSPLGLVPHQLRGQLSQWKTLLIEGAAYDRCTGCSKIVVDAYRKDGIDMLLKVFNDLEYLEKLTGLDELHRESEKAMEGIEWEEGSDEEDF</sequence>
<feature type="domain" description="THIF-type NAD/FAD binding fold" evidence="8">
    <location>
        <begin position="320"/>
        <end position="551"/>
    </location>
</feature>
<dbReference type="AlphaFoldDB" id="A0A1Y2AWF7"/>
<dbReference type="GO" id="GO:0006995">
    <property type="term" value="P:cellular response to nitrogen starvation"/>
    <property type="evidence" value="ECO:0007669"/>
    <property type="project" value="TreeGrafter"/>
</dbReference>
<proteinExistence type="inferred from homology"/>
<dbReference type="CDD" id="cd01486">
    <property type="entry name" value="Apg7"/>
    <property type="match status" value="1"/>
</dbReference>
<comment type="similarity">
    <text evidence="1 7">Belongs to the ATG7 family.</text>
</comment>
<dbReference type="GO" id="GO:0034727">
    <property type="term" value="P:piecemeal microautophagy of the nucleus"/>
    <property type="evidence" value="ECO:0007669"/>
    <property type="project" value="TreeGrafter"/>
</dbReference>